<evidence type="ECO:0000313" key="2">
    <source>
        <dbReference type="Proteomes" id="UP001162156"/>
    </source>
</evidence>
<comment type="caution">
    <text evidence="1">The sequence shown here is derived from an EMBL/GenBank/DDBJ whole genome shotgun (WGS) entry which is preliminary data.</text>
</comment>
<keyword evidence="2" id="KW-1185">Reference proteome</keyword>
<dbReference type="EMBL" id="JANEYF010004911">
    <property type="protein sequence ID" value="KAJ8929689.1"/>
    <property type="molecule type" value="Genomic_DNA"/>
</dbReference>
<protein>
    <submittedName>
        <fullName evidence="1">Uncharacterized protein</fullName>
    </submittedName>
</protein>
<dbReference type="Proteomes" id="UP001162156">
    <property type="component" value="Unassembled WGS sequence"/>
</dbReference>
<gene>
    <name evidence="1" type="ORF">NQ314_017598</name>
</gene>
<dbReference type="AlphaFoldDB" id="A0AAV8WTE2"/>
<accession>A0AAV8WTE2</accession>
<evidence type="ECO:0000313" key="1">
    <source>
        <dbReference type="EMBL" id="KAJ8929689.1"/>
    </source>
</evidence>
<organism evidence="1 2">
    <name type="scientific">Rhamnusium bicolor</name>
    <dbReference type="NCBI Taxonomy" id="1586634"/>
    <lineage>
        <taxon>Eukaryota</taxon>
        <taxon>Metazoa</taxon>
        <taxon>Ecdysozoa</taxon>
        <taxon>Arthropoda</taxon>
        <taxon>Hexapoda</taxon>
        <taxon>Insecta</taxon>
        <taxon>Pterygota</taxon>
        <taxon>Neoptera</taxon>
        <taxon>Endopterygota</taxon>
        <taxon>Coleoptera</taxon>
        <taxon>Polyphaga</taxon>
        <taxon>Cucujiformia</taxon>
        <taxon>Chrysomeloidea</taxon>
        <taxon>Cerambycidae</taxon>
        <taxon>Lepturinae</taxon>
        <taxon>Rhagiini</taxon>
        <taxon>Rhamnusium</taxon>
    </lineage>
</organism>
<name>A0AAV8WTE2_9CUCU</name>
<proteinExistence type="predicted"/>
<sequence length="102" mass="11428">MTVQNTPKVLADKKQRQVGQIVSAEREHLVTLGVTISAIGTFIPPAYVFPRAKYQDHFINDAAEGSIGLTSKTEWINADLFLNVLKHTKKTPDALRILQFYC</sequence>
<reference evidence="1" key="1">
    <citation type="journal article" date="2023" name="Insect Mol. Biol.">
        <title>Genome sequencing provides insights into the evolution of gene families encoding plant cell wall-degrading enzymes in longhorned beetles.</title>
        <authorList>
            <person name="Shin N.R."/>
            <person name="Okamura Y."/>
            <person name="Kirsch R."/>
            <person name="Pauchet Y."/>
        </authorList>
    </citation>
    <scope>NUCLEOTIDE SEQUENCE</scope>
    <source>
        <strain evidence="1">RBIC_L_NR</strain>
    </source>
</reference>